<reference evidence="9" key="1">
    <citation type="submission" date="2013-11" db="EMBL/GenBank/DDBJ databases">
        <authorList>
            <person name="Aslett M."/>
        </authorList>
    </citation>
    <scope>NUCLEOTIDE SEQUENCE [LARGE SCALE GENOMIC DNA]</scope>
    <source>
        <strain evidence="9">Edinburgh</strain>
    </source>
</reference>
<dbReference type="SMART" id="SM00185">
    <property type="entry name" value="ARM"/>
    <property type="match status" value="8"/>
</dbReference>
<dbReference type="InterPro" id="IPR032413">
    <property type="entry name" value="Arm_3"/>
</dbReference>
<dbReference type="InterPro" id="IPR024931">
    <property type="entry name" value="Importin_alpha"/>
</dbReference>
<reference evidence="9" key="2">
    <citation type="submission" date="2014-03" db="EMBL/GenBank/DDBJ databases">
        <title>The whipworm genome and dual-species transcriptomics of an intimate host-pathogen interaction.</title>
        <authorList>
            <person name="Foth B.J."/>
            <person name="Tsai I.J."/>
            <person name="Reid A.J."/>
            <person name="Bancroft A.J."/>
            <person name="Nichol S."/>
            <person name="Tracey A."/>
            <person name="Holroyd N."/>
            <person name="Cotton J.A."/>
            <person name="Stanley E.J."/>
            <person name="Zarowiecki M."/>
            <person name="Liu J.Z."/>
            <person name="Huckvale T."/>
            <person name="Cooper P.J."/>
            <person name="Grencis R.K."/>
            <person name="Berriman M."/>
        </authorList>
    </citation>
    <scope>NUCLEOTIDE SEQUENCE [LARGE SCALE GENOMIC DNA]</scope>
    <source>
        <strain evidence="9">Edinburgh</strain>
    </source>
</reference>
<evidence type="ECO:0000256" key="4">
    <source>
        <dbReference type="ARBA" id="ARBA00022927"/>
    </source>
</evidence>
<dbReference type="InterPro" id="IPR000225">
    <property type="entry name" value="Armadillo"/>
</dbReference>
<dbReference type="PROSITE" id="PS50176">
    <property type="entry name" value="ARM_REPEAT"/>
    <property type="match status" value="2"/>
</dbReference>
<dbReference type="GO" id="GO:0005737">
    <property type="term" value="C:cytoplasm"/>
    <property type="evidence" value="ECO:0007669"/>
    <property type="project" value="InterPro"/>
</dbReference>
<feature type="repeat" description="ARM" evidence="6">
    <location>
        <begin position="113"/>
        <end position="156"/>
    </location>
</feature>
<dbReference type="InterPro" id="IPR002652">
    <property type="entry name" value="Importin-a_IBB"/>
</dbReference>
<keyword evidence="3" id="KW-0677">Repeat</keyword>
<dbReference type="AlphaFoldDB" id="A0A5S6R436"/>
<dbReference type="Gene3D" id="1.25.10.10">
    <property type="entry name" value="Leucine-rich Repeat Variant"/>
    <property type="match status" value="1"/>
</dbReference>
<dbReference type="PIRSF" id="PIRSF005673">
    <property type="entry name" value="Importin_alpha"/>
    <property type="match status" value="1"/>
</dbReference>
<dbReference type="InterPro" id="IPR011989">
    <property type="entry name" value="ARM-like"/>
</dbReference>
<evidence type="ECO:0000259" key="8">
    <source>
        <dbReference type="PROSITE" id="PS51214"/>
    </source>
</evidence>
<evidence type="ECO:0000256" key="3">
    <source>
        <dbReference type="ARBA" id="ARBA00022737"/>
    </source>
</evidence>
<feature type="domain" description="IBB" evidence="8">
    <location>
        <begin position="1"/>
        <end position="54"/>
    </location>
</feature>
<evidence type="ECO:0000256" key="7">
    <source>
        <dbReference type="SAM" id="MobiDB-lite"/>
    </source>
</evidence>
<organism evidence="9 10">
    <name type="scientific">Trichuris muris</name>
    <name type="common">Mouse whipworm</name>
    <dbReference type="NCBI Taxonomy" id="70415"/>
    <lineage>
        <taxon>Eukaryota</taxon>
        <taxon>Metazoa</taxon>
        <taxon>Ecdysozoa</taxon>
        <taxon>Nematoda</taxon>
        <taxon>Enoplea</taxon>
        <taxon>Dorylaimia</taxon>
        <taxon>Trichinellida</taxon>
        <taxon>Trichuridae</taxon>
        <taxon>Trichuris</taxon>
    </lineage>
</organism>
<name>A0A5S6R436_TRIMR</name>
<feature type="repeat" description="ARM" evidence="6">
    <location>
        <begin position="283"/>
        <end position="325"/>
    </location>
</feature>
<feature type="region of interest" description="Disordered" evidence="7">
    <location>
        <begin position="494"/>
        <end position="517"/>
    </location>
</feature>
<keyword evidence="2 5" id="KW-0813">Transport</keyword>
<keyword evidence="4 5" id="KW-0653">Protein transport</keyword>
<dbReference type="InterPro" id="IPR036975">
    <property type="entry name" value="Importin-a_IBB_sf"/>
</dbReference>
<dbReference type="Proteomes" id="UP000046395">
    <property type="component" value="Unassembled WGS sequence"/>
</dbReference>
<dbReference type="WBParaSite" id="TMUE_3000014074.2">
    <property type="protein sequence ID" value="TMUE_3000014074.2"/>
    <property type="gene ID" value="WBGene00292835"/>
</dbReference>
<dbReference type="Pfam" id="PF01749">
    <property type="entry name" value="IBB"/>
    <property type="match status" value="1"/>
</dbReference>
<keyword evidence="9" id="KW-1185">Reference proteome</keyword>
<proteinExistence type="inferred from homology"/>
<dbReference type="FunFam" id="1.25.10.10:FF:000009">
    <property type="entry name" value="Importin subunit alpha"/>
    <property type="match status" value="1"/>
</dbReference>
<dbReference type="GO" id="GO:0061608">
    <property type="term" value="F:nuclear import signal receptor activity"/>
    <property type="evidence" value="ECO:0007669"/>
    <property type="project" value="InterPro"/>
</dbReference>
<protein>
    <recommendedName>
        <fullName evidence="5">Importin subunit alpha</fullName>
    </recommendedName>
</protein>
<dbReference type="Pfam" id="PF00514">
    <property type="entry name" value="Arm"/>
    <property type="match status" value="7"/>
</dbReference>
<dbReference type="GO" id="GO:0006607">
    <property type="term" value="P:NLS-bearing protein import into nucleus"/>
    <property type="evidence" value="ECO:0007669"/>
    <property type="project" value="UniProtKB-ARBA"/>
</dbReference>
<dbReference type="PANTHER" id="PTHR23316">
    <property type="entry name" value="IMPORTIN ALPHA"/>
    <property type="match status" value="1"/>
</dbReference>
<evidence type="ECO:0000256" key="5">
    <source>
        <dbReference type="PIRNR" id="PIRNR005673"/>
    </source>
</evidence>
<dbReference type="WBParaSite" id="TMUE_3000014074.1">
    <property type="protein sequence ID" value="TMUE_3000014074.1"/>
    <property type="gene ID" value="WBGene00292835"/>
</dbReference>
<evidence type="ECO:0000313" key="9">
    <source>
        <dbReference type="Proteomes" id="UP000046395"/>
    </source>
</evidence>
<accession>A0A5S6R436</accession>
<dbReference type="GO" id="GO:0005634">
    <property type="term" value="C:nucleus"/>
    <property type="evidence" value="ECO:0007669"/>
    <property type="project" value="UniProtKB-ARBA"/>
</dbReference>
<dbReference type="InterPro" id="IPR016024">
    <property type="entry name" value="ARM-type_fold"/>
</dbReference>
<evidence type="ECO:0000256" key="1">
    <source>
        <dbReference type="ARBA" id="ARBA00010394"/>
    </source>
</evidence>
<evidence type="ECO:0000256" key="2">
    <source>
        <dbReference type="ARBA" id="ARBA00022448"/>
    </source>
</evidence>
<dbReference type="STRING" id="70415.A0A5S6R436"/>
<dbReference type="SUPFAM" id="SSF48371">
    <property type="entry name" value="ARM repeat"/>
    <property type="match status" value="1"/>
</dbReference>
<dbReference type="Gene3D" id="1.20.5.690">
    <property type="entry name" value="Importin-alpha, importin-beta-binding domain"/>
    <property type="match status" value="1"/>
</dbReference>
<dbReference type="PROSITE" id="PS51214">
    <property type="entry name" value="IBB"/>
    <property type="match status" value="1"/>
</dbReference>
<comment type="similarity">
    <text evidence="1 5">Belongs to the importin alpha family.</text>
</comment>
<sequence>MGERNTRLLSFKNMGKNAEEMRRRRNEAIIELRKMKREETVFKKRNVPVKTGDTNDIEEPSTSLQKEDKEYYDLLLRNAQSADSDQQLVAIQQARKLLSSDRNPPIDGLIQSGILPILVNCLSRDENPTLQFEAAWALTNIASGTSEQTQAVVQSGAVPLFLQLLNSLHNNVCEQAVWALGNIIGDGPHYRDYCIQLGIIDPLLSFIKKDVPIGFLRNVAWVIVNLCRSKEPPPSRDAIKQLLPALKYLLSHSDTNVLVDTVWALSYLTDGGNDQIQMVIETGVVPNLVALLSHSELKLQAAALRAVGNIVTGTDEQTQLVIDCGALSHMPALLAHPKDKINKEAVWFLSNITAGNREQVQAVIQAELIPMIIHLMMKGDFATQKEAAWAISNVTISGQREEVAYMVQQNVIPAMCSLLVVRDVQVLHVILDGLNNILKMAEDEADSVAQLIEDCGGLDKIELLQAHDNETLYKLAYEILDKYFNDGGSLPAGEEGGQRGEYGSLDSEFYDPDFNFS</sequence>
<evidence type="ECO:0000256" key="6">
    <source>
        <dbReference type="PROSITE-ProRule" id="PRU00259"/>
    </source>
</evidence>
<dbReference type="Pfam" id="PF16186">
    <property type="entry name" value="Arm_3"/>
    <property type="match status" value="1"/>
</dbReference>
<reference evidence="10" key="3">
    <citation type="submission" date="2019-12" db="UniProtKB">
        <authorList>
            <consortium name="WormBaseParasite"/>
        </authorList>
    </citation>
    <scope>IDENTIFICATION</scope>
</reference>
<evidence type="ECO:0000313" key="10">
    <source>
        <dbReference type="WBParaSite" id="TMUE_3000014074.1"/>
    </source>
</evidence>